<feature type="compositionally biased region" description="Basic and acidic residues" evidence="1">
    <location>
        <begin position="145"/>
        <end position="157"/>
    </location>
</feature>
<feature type="region of interest" description="Disordered" evidence="1">
    <location>
        <begin position="1"/>
        <end position="273"/>
    </location>
</feature>
<feature type="region of interest" description="Disordered" evidence="1">
    <location>
        <begin position="409"/>
        <end position="525"/>
    </location>
</feature>
<gene>
    <name evidence="2" type="ORF">QE152_g36119</name>
</gene>
<feature type="compositionally biased region" description="Basic and acidic residues" evidence="1">
    <location>
        <begin position="200"/>
        <end position="239"/>
    </location>
</feature>
<feature type="region of interest" description="Disordered" evidence="1">
    <location>
        <begin position="599"/>
        <end position="619"/>
    </location>
</feature>
<protein>
    <submittedName>
        <fullName evidence="2">Uncharacterized protein</fullName>
    </submittedName>
</protein>
<feature type="compositionally biased region" description="Basic and acidic residues" evidence="1">
    <location>
        <begin position="409"/>
        <end position="425"/>
    </location>
</feature>
<feature type="compositionally biased region" description="Basic and acidic residues" evidence="1">
    <location>
        <begin position="512"/>
        <end position="522"/>
    </location>
</feature>
<feature type="compositionally biased region" description="Basic and acidic residues" evidence="1">
    <location>
        <begin position="1"/>
        <end position="33"/>
    </location>
</feature>
<dbReference type="EMBL" id="JASPKY010000631">
    <property type="protein sequence ID" value="KAK9687637.1"/>
    <property type="molecule type" value="Genomic_DNA"/>
</dbReference>
<comment type="caution">
    <text evidence="2">The sequence shown here is derived from an EMBL/GenBank/DDBJ whole genome shotgun (WGS) entry which is preliminary data.</text>
</comment>
<name>A0AAW1ID85_POPJA</name>
<feature type="compositionally biased region" description="Basic and acidic residues" evidence="1">
    <location>
        <begin position="170"/>
        <end position="190"/>
    </location>
</feature>
<organism evidence="2 3">
    <name type="scientific">Popillia japonica</name>
    <name type="common">Japanese beetle</name>
    <dbReference type="NCBI Taxonomy" id="7064"/>
    <lineage>
        <taxon>Eukaryota</taxon>
        <taxon>Metazoa</taxon>
        <taxon>Ecdysozoa</taxon>
        <taxon>Arthropoda</taxon>
        <taxon>Hexapoda</taxon>
        <taxon>Insecta</taxon>
        <taxon>Pterygota</taxon>
        <taxon>Neoptera</taxon>
        <taxon>Endopterygota</taxon>
        <taxon>Coleoptera</taxon>
        <taxon>Polyphaga</taxon>
        <taxon>Scarabaeiformia</taxon>
        <taxon>Scarabaeidae</taxon>
        <taxon>Rutelinae</taxon>
        <taxon>Popillia</taxon>
    </lineage>
</organism>
<dbReference type="AlphaFoldDB" id="A0AAW1ID85"/>
<keyword evidence="3" id="KW-1185">Reference proteome</keyword>
<feature type="compositionally biased region" description="Basic residues" evidence="1">
    <location>
        <begin position="122"/>
        <end position="144"/>
    </location>
</feature>
<reference evidence="2 3" key="1">
    <citation type="journal article" date="2024" name="BMC Genomics">
        <title>De novo assembly and annotation of Popillia japonica's genome with initial clues to its potential as an invasive pest.</title>
        <authorList>
            <person name="Cucini C."/>
            <person name="Boschi S."/>
            <person name="Funari R."/>
            <person name="Cardaioli E."/>
            <person name="Iannotti N."/>
            <person name="Marturano G."/>
            <person name="Paoli F."/>
            <person name="Bruttini M."/>
            <person name="Carapelli A."/>
            <person name="Frati F."/>
            <person name="Nardi F."/>
        </authorList>
    </citation>
    <scope>NUCLEOTIDE SEQUENCE [LARGE SCALE GENOMIC DNA]</scope>
    <source>
        <strain evidence="2">DMR45628</strain>
    </source>
</reference>
<feature type="compositionally biased region" description="Basic residues" evidence="1">
    <location>
        <begin position="479"/>
        <end position="497"/>
    </location>
</feature>
<feature type="region of interest" description="Disordered" evidence="1">
    <location>
        <begin position="366"/>
        <end position="396"/>
    </location>
</feature>
<feature type="compositionally biased region" description="Basic and acidic residues" evidence="1">
    <location>
        <begin position="370"/>
        <end position="383"/>
    </location>
</feature>
<feature type="compositionally biased region" description="Basic and acidic residues" evidence="1">
    <location>
        <begin position="96"/>
        <end position="106"/>
    </location>
</feature>
<evidence type="ECO:0000313" key="3">
    <source>
        <dbReference type="Proteomes" id="UP001458880"/>
    </source>
</evidence>
<sequence length="619" mass="71304">MTELRDDGESENNHEEAAEDLGVKTEGVDHENPSDIPIKPIYPGEGQWTRKGLKHRPHISKNLLPQKEEKEEGPDTATEEANPKKHNLYQPRRQTKKNEDLEEKAASQDFEPYRTYAQVRKTITKKRLPKKKKTEKRLPKKKKTDPRLRESIKDSKIHTVYSEEGYQDSAYDHGDQEKQAERAASRRKDEESLEVDEESDKLKDEKESESKSESVVEPKEAPTDQEGHLIDNMMDESKYGKKTAKPKFIIKVRRKRRSTEELDPKKYPHYTSTKVNSLSSLRYVENPSNIPRKGAMSFYKEADKMECPEVMDVDPIPDKIKDGEIHHKINSLSSLRYVENPSNIPKKGAMSFYKEADKMECPEVMDVDPIPDKIKDGANHTDEGNSTITTPKPKLDKLSDQIDCFKTRYFGKDPLDNPLFKKEAVDTPNRSFLNDGSDEENLIEDRGSKESQNLIEDRGSKDLADENLPEPQPYILVKRIYRRPQRKKAKRTKKRPPPPKFDQHPSSSNSERISEVHYKDEINPSEQMNVFADIINNIKNSSRDSGLESSEIQPVTIRVLKKPPSRNPPAKRSKFRPTTKAPAIFAEIYEDLDQIHQLSSPAPHPYYTQSNSNEIPIRR</sequence>
<feature type="compositionally biased region" description="Polar residues" evidence="1">
    <location>
        <begin position="607"/>
        <end position="619"/>
    </location>
</feature>
<evidence type="ECO:0000256" key="1">
    <source>
        <dbReference type="SAM" id="MobiDB-lite"/>
    </source>
</evidence>
<feature type="compositionally biased region" description="Basic residues" evidence="1">
    <location>
        <begin position="240"/>
        <end position="257"/>
    </location>
</feature>
<evidence type="ECO:0000313" key="2">
    <source>
        <dbReference type="EMBL" id="KAK9687637.1"/>
    </source>
</evidence>
<dbReference type="Proteomes" id="UP001458880">
    <property type="component" value="Unassembled WGS sequence"/>
</dbReference>
<accession>A0AAW1ID85</accession>
<proteinExistence type="predicted"/>
<feature type="compositionally biased region" description="Basic and acidic residues" evidence="1">
    <location>
        <begin position="443"/>
        <end position="464"/>
    </location>
</feature>